<gene>
    <name evidence="2" type="ORF">H9838_05325</name>
</gene>
<evidence type="ECO:0000259" key="1">
    <source>
        <dbReference type="PROSITE" id="PS51085"/>
    </source>
</evidence>
<dbReference type="InterPro" id="IPR036010">
    <property type="entry name" value="2Fe-2S_ferredoxin-like_sf"/>
</dbReference>
<dbReference type="InterPro" id="IPR052911">
    <property type="entry name" value="Corrinoid_activation_enz"/>
</dbReference>
<evidence type="ECO:0000313" key="2">
    <source>
        <dbReference type="EMBL" id="HIY26583.1"/>
    </source>
</evidence>
<dbReference type="InterPro" id="IPR043129">
    <property type="entry name" value="ATPase_NBD"/>
</dbReference>
<reference evidence="2" key="1">
    <citation type="journal article" date="2021" name="PeerJ">
        <title>Extensive microbial diversity within the chicken gut microbiome revealed by metagenomics and culture.</title>
        <authorList>
            <person name="Gilroy R."/>
            <person name="Ravi A."/>
            <person name="Getino M."/>
            <person name="Pursley I."/>
            <person name="Horton D.L."/>
            <person name="Alikhan N.F."/>
            <person name="Baker D."/>
            <person name="Gharbi K."/>
            <person name="Hall N."/>
            <person name="Watson M."/>
            <person name="Adriaenssens E.M."/>
            <person name="Foster-Nyarko E."/>
            <person name="Jarju S."/>
            <person name="Secka A."/>
            <person name="Antonio M."/>
            <person name="Oren A."/>
            <person name="Chaudhuri R.R."/>
            <person name="La Ragione R."/>
            <person name="Hildebrand F."/>
            <person name="Pallen M.J."/>
        </authorList>
    </citation>
    <scope>NUCLEOTIDE SEQUENCE</scope>
    <source>
        <strain evidence="2">1282</strain>
    </source>
</reference>
<dbReference type="InterPro" id="IPR001041">
    <property type="entry name" value="2Fe-2S_ferredoxin-type"/>
</dbReference>
<feature type="domain" description="2Fe-2S ferredoxin-type" evidence="1">
    <location>
        <begin position="1"/>
        <end position="90"/>
    </location>
</feature>
<dbReference type="SUPFAM" id="SSF54292">
    <property type="entry name" value="2Fe-2S ferredoxin-like"/>
    <property type="match status" value="1"/>
</dbReference>
<dbReference type="PANTHER" id="PTHR42895">
    <property type="entry name" value="IRON-SULFUR CLUSTER-BINDING PROTEIN-RELATED"/>
    <property type="match status" value="1"/>
</dbReference>
<dbReference type="SUPFAM" id="SSF53067">
    <property type="entry name" value="Actin-like ATPase domain"/>
    <property type="match status" value="1"/>
</dbReference>
<dbReference type="Gene3D" id="3.30.420.480">
    <property type="entry name" value="Domain of unknown function (DUF4445)"/>
    <property type="match status" value="1"/>
</dbReference>
<comment type="caution">
    <text evidence="2">The sequence shown here is derived from an EMBL/GenBank/DDBJ whole genome shotgun (WGS) entry which is preliminary data.</text>
</comment>
<proteinExistence type="predicted"/>
<protein>
    <submittedName>
        <fullName evidence="2">DUF4445 domain-containing protein</fullName>
    </submittedName>
</protein>
<dbReference type="PROSITE" id="PS51085">
    <property type="entry name" value="2FE2S_FER_2"/>
    <property type="match status" value="1"/>
</dbReference>
<dbReference type="AlphaFoldDB" id="A0A9D1YG38"/>
<dbReference type="Gene3D" id="3.10.20.30">
    <property type="match status" value="1"/>
</dbReference>
<dbReference type="Pfam" id="PF00111">
    <property type="entry name" value="Fer2"/>
    <property type="match status" value="1"/>
</dbReference>
<evidence type="ECO:0000313" key="3">
    <source>
        <dbReference type="Proteomes" id="UP000823915"/>
    </source>
</evidence>
<dbReference type="InterPro" id="IPR042259">
    <property type="entry name" value="Raco-like_middle_sf"/>
</dbReference>
<dbReference type="GO" id="GO:0051536">
    <property type="term" value="F:iron-sulfur cluster binding"/>
    <property type="evidence" value="ECO:0007669"/>
    <property type="project" value="InterPro"/>
</dbReference>
<dbReference type="InterPro" id="IPR012675">
    <property type="entry name" value="Beta-grasp_dom_sf"/>
</dbReference>
<dbReference type="Pfam" id="PF17651">
    <property type="entry name" value="Raco_middle"/>
    <property type="match status" value="1"/>
</dbReference>
<sequence>MARVTAGGKTVQVPEGTLLRDALPEGVRLPLPCGGQGRCGKCRVTAAGRLSPPSPEELRLLSREELSAGVRLACRARVLGDCVLTLPEQGESQIQLEADLPPFPLDPVFRRYGAAIDLGTTTLAAQLWDRSGRLLAQASCPNPQSHWGADVISRIQAALEGQGKTLAQAARQGISRLLLELAQGAGIPPEEIDLAAVTGNTAMLTLLTETGPEPLSHAPFAPSRLFGEVLPAAALGLPCSQAQVALSPCVSAFVGGDVTTALLASSLCEGQGTKLLADIGTNGEIALWHEGKLTCASTAAGPAFEGAGLSMGMEGRAGAIAHVRAANGQLWPQVIGGGEPQGLCGSGVIDALACLLELERMDETGLLEEDPAPIAGRVCLSQRDVRMVQLAKSAVCAGLLTLLRREGVSLSQVEELVVAGGFGSYLNVKNAGRVGLLPPELVPRVRVAGNAALAGAGMLLLSREGLERAKDLAARAQAEDLSGDPVFAQLYTDNMFF</sequence>
<dbReference type="InterPro" id="IPR041414">
    <property type="entry name" value="Raco-like_middle"/>
</dbReference>
<dbReference type="Proteomes" id="UP000823915">
    <property type="component" value="Unassembled WGS sequence"/>
</dbReference>
<dbReference type="EMBL" id="DXDU01000091">
    <property type="protein sequence ID" value="HIY26583.1"/>
    <property type="molecule type" value="Genomic_DNA"/>
</dbReference>
<organism evidence="2 3">
    <name type="scientific">Candidatus Acutalibacter pullistercoris</name>
    <dbReference type="NCBI Taxonomy" id="2838418"/>
    <lineage>
        <taxon>Bacteria</taxon>
        <taxon>Bacillati</taxon>
        <taxon>Bacillota</taxon>
        <taxon>Clostridia</taxon>
        <taxon>Eubacteriales</taxon>
        <taxon>Acutalibacteraceae</taxon>
        <taxon>Acutalibacter</taxon>
    </lineage>
</organism>
<name>A0A9D1YG38_9FIRM</name>
<reference evidence="2" key="2">
    <citation type="submission" date="2021-04" db="EMBL/GenBank/DDBJ databases">
        <authorList>
            <person name="Gilroy R."/>
        </authorList>
    </citation>
    <scope>NUCLEOTIDE SEQUENCE</scope>
    <source>
        <strain evidence="2">1282</strain>
    </source>
</reference>
<accession>A0A9D1YG38</accession>
<dbReference type="Pfam" id="PF14574">
    <property type="entry name" value="RACo_C_ter"/>
    <property type="match status" value="1"/>
</dbReference>
<dbReference type="InterPro" id="IPR027980">
    <property type="entry name" value="RACo_C"/>
</dbReference>
<dbReference type="PANTHER" id="PTHR42895:SF2">
    <property type="entry name" value="IRON-SULFUR CLUSTER PROTEIN"/>
    <property type="match status" value="1"/>
</dbReference>
<dbReference type="CDD" id="cd00207">
    <property type="entry name" value="fer2"/>
    <property type="match status" value="1"/>
</dbReference>